<dbReference type="GO" id="GO:0005507">
    <property type="term" value="F:copper ion binding"/>
    <property type="evidence" value="ECO:0007669"/>
    <property type="project" value="InterPro"/>
</dbReference>
<dbReference type="AlphaFoldDB" id="A0A3M0E8A0"/>
<dbReference type="PANTHER" id="PTHR34192">
    <property type="entry name" value="PLASTOCYANIN MAJOR ISOFORM, CHLOROPLASTIC-RELATED"/>
    <property type="match status" value="1"/>
</dbReference>
<dbReference type="PROSITE" id="PS51257">
    <property type="entry name" value="PROKAR_LIPOPROTEIN"/>
    <property type="match status" value="1"/>
</dbReference>
<keyword evidence="2" id="KW-0813">Transport</keyword>
<keyword evidence="6" id="KW-0472">Membrane</keyword>
<dbReference type="GO" id="GO:0009055">
    <property type="term" value="F:electron transfer activity"/>
    <property type="evidence" value="ECO:0007669"/>
    <property type="project" value="InterPro"/>
</dbReference>
<dbReference type="InterPro" id="IPR008972">
    <property type="entry name" value="Cupredoxin"/>
</dbReference>
<evidence type="ECO:0000313" key="8">
    <source>
        <dbReference type="EMBL" id="RMB24063.1"/>
    </source>
</evidence>
<dbReference type="GO" id="GO:0016020">
    <property type="term" value="C:membrane"/>
    <property type="evidence" value="ECO:0007669"/>
    <property type="project" value="UniProtKB-SubCell"/>
</dbReference>
<keyword evidence="5" id="KW-0186">Copper</keyword>
<evidence type="ECO:0000256" key="6">
    <source>
        <dbReference type="ARBA" id="ARBA00023136"/>
    </source>
</evidence>
<dbReference type="CDD" id="cd04220">
    <property type="entry name" value="Halocyanin"/>
    <property type="match status" value="1"/>
</dbReference>
<evidence type="ECO:0000256" key="4">
    <source>
        <dbReference type="ARBA" id="ARBA00022982"/>
    </source>
</evidence>
<keyword evidence="3" id="KW-0479">Metal-binding</keyword>
<dbReference type="SUPFAM" id="SSF49503">
    <property type="entry name" value="Cupredoxins"/>
    <property type="match status" value="2"/>
</dbReference>
<dbReference type="NCBIfam" id="TIGR03102">
    <property type="entry name" value="halo_cynanin"/>
    <property type="match status" value="1"/>
</dbReference>
<dbReference type="Gene3D" id="2.60.40.420">
    <property type="entry name" value="Cupredoxins - blue copper proteins"/>
    <property type="match status" value="2"/>
</dbReference>
<keyword evidence="4" id="KW-0249">Electron transport</keyword>
<gene>
    <name evidence="8" type="ORF">ATH50_1297</name>
</gene>
<feature type="domain" description="Blue (type 1) copper" evidence="7">
    <location>
        <begin position="207"/>
        <end position="284"/>
    </location>
</feature>
<evidence type="ECO:0000256" key="2">
    <source>
        <dbReference type="ARBA" id="ARBA00022448"/>
    </source>
</evidence>
<proteinExistence type="predicted"/>
<dbReference type="InterPro" id="IPR000923">
    <property type="entry name" value="BlueCu_1"/>
</dbReference>
<dbReference type="Proteomes" id="UP000277326">
    <property type="component" value="Unassembled WGS sequence"/>
</dbReference>
<reference evidence="8 9" key="1">
    <citation type="journal article" date="2015" name="Stand. Genomic Sci.">
        <title>Genomic Encyclopedia of Bacterial and Archaeal Type Strains, Phase III: the genomes of soil and plant-associated and newly described type strains.</title>
        <authorList>
            <person name="Whitman W.B."/>
            <person name="Woyke T."/>
            <person name="Klenk H.P."/>
            <person name="Zhou Y."/>
            <person name="Lilburn T.G."/>
            <person name="Beck B.J."/>
            <person name="De Vos P."/>
            <person name="Vandamme P."/>
            <person name="Eisen J.A."/>
            <person name="Garrity G."/>
            <person name="Hugenholtz P."/>
            <person name="Kyrpides N.C."/>
        </authorList>
    </citation>
    <scope>NUCLEOTIDE SEQUENCE [LARGE SCALE GENOMIC DNA]</scope>
    <source>
        <strain evidence="8 9">CGMCC 1.10124</strain>
    </source>
</reference>
<name>A0A3M0E8A0_9EURY</name>
<dbReference type="Pfam" id="PF00127">
    <property type="entry name" value="Copper-bind"/>
    <property type="match status" value="2"/>
</dbReference>
<protein>
    <submittedName>
        <fullName evidence="8">Halocyanin-like protein</fullName>
    </submittedName>
</protein>
<evidence type="ECO:0000313" key="9">
    <source>
        <dbReference type="Proteomes" id="UP000277326"/>
    </source>
</evidence>
<dbReference type="EMBL" id="REFS01000002">
    <property type="protein sequence ID" value="RMB24063.1"/>
    <property type="molecule type" value="Genomic_DNA"/>
</dbReference>
<dbReference type="PANTHER" id="PTHR34192:SF10">
    <property type="entry name" value="PLASTOCYANIN MAJOR ISOFORM, CHLOROPLASTIC-RELATED"/>
    <property type="match status" value="1"/>
</dbReference>
<evidence type="ECO:0000256" key="1">
    <source>
        <dbReference type="ARBA" id="ARBA00004370"/>
    </source>
</evidence>
<feature type="domain" description="Blue (type 1) copper" evidence="7">
    <location>
        <begin position="79"/>
        <end position="163"/>
    </location>
</feature>
<organism evidence="8 9">
    <name type="scientific">Haloplanus aerogenes</name>
    <dbReference type="NCBI Taxonomy" id="660522"/>
    <lineage>
        <taxon>Archaea</taxon>
        <taxon>Methanobacteriati</taxon>
        <taxon>Methanobacteriota</taxon>
        <taxon>Stenosarchaea group</taxon>
        <taxon>Halobacteria</taxon>
        <taxon>Halobacteriales</taxon>
        <taxon>Haloferacaceae</taxon>
        <taxon>Haloplanus</taxon>
    </lineage>
</organism>
<comment type="subcellular location">
    <subcellularLocation>
        <location evidence="1">Membrane</location>
    </subcellularLocation>
</comment>
<dbReference type="InterPro" id="IPR017533">
    <property type="entry name" value="Halocyanin"/>
</dbReference>
<evidence type="ECO:0000256" key="5">
    <source>
        <dbReference type="ARBA" id="ARBA00023008"/>
    </source>
</evidence>
<comment type="caution">
    <text evidence="8">The sequence shown here is derived from an EMBL/GenBank/DDBJ whole genome shotgun (WGS) entry which is preliminary data.</text>
</comment>
<evidence type="ECO:0000256" key="3">
    <source>
        <dbReference type="ARBA" id="ARBA00022723"/>
    </source>
</evidence>
<evidence type="ECO:0000259" key="7">
    <source>
        <dbReference type="Pfam" id="PF00127"/>
    </source>
</evidence>
<accession>A0A3M0E8A0</accession>
<sequence>MGGVKAMHEPSDWSRRTFVATALLGTGSVAGCLARGQEATETEASTGCLDDWLADANGYEGVIERYGDGDEPTVTVGDSLGTDHGDAAFGPAGVRVPPGTTVTWEWSGHGDPANVVALGDSFDSGDPVAIHGHTFTHRFEDRGTYRYVSEPSRDEGMRGVVVVADPPSSDYPAVDAWLADVEIYDGTVVDWRDYPSPIVTVGSAEGESEFTFSPPAARVSTGTTVRWVWTGGPHQIAFEDADIGSAVETKPGVQFEHTFEEPGVYRYACAPHHTLGAKGAIVVE</sequence>